<keyword evidence="1" id="KW-0812">Transmembrane</keyword>
<gene>
    <name evidence="2" type="ORF">S12H4_19867</name>
</gene>
<name>X1T4Q0_9ZZZZ</name>
<organism evidence="2">
    <name type="scientific">marine sediment metagenome</name>
    <dbReference type="NCBI Taxonomy" id="412755"/>
    <lineage>
        <taxon>unclassified sequences</taxon>
        <taxon>metagenomes</taxon>
        <taxon>ecological metagenomes</taxon>
    </lineage>
</organism>
<reference evidence="2" key="1">
    <citation type="journal article" date="2014" name="Front. Microbiol.">
        <title>High frequency of phylogenetically diverse reductive dehalogenase-homologous genes in deep subseafloor sedimentary metagenomes.</title>
        <authorList>
            <person name="Kawai M."/>
            <person name="Futagami T."/>
            <person name="Toyoda A."/>
            <person name="Takaki Y."/>
            <person name="Nishi S."/>
            <person name="Hori S."/>
            <person name="Arai W."/>
            <person name="Tsubouchi T."/>
            <person name="Morono Y."/>
            <person name="Uchiyama I."/>
            <person name="Ito T."/>
            <person name="Fujiyama A."/>
            <person name="Inagaki F."/>
            <person name="Takami H."/>
        </authorList>
    </citation>
    <scope>NUCLEOTIDE SEQUENCE</scope>
    <source>
        <strain evidence="2">Expedition CK06-06</strain>
    </source>
</reference>
<evidence type="ECO:0000256" key="1">
    <source>
        <dbReference type="SAM" id="Phobius"/>
    </source>
</evidence>
<protein>
    <submittedName>
        <fullName evidence="2">Uncharacterized protein</fullName>
    </submittedName>
</protein>
<dbReference type="EMBL" id="BARW01009991">
    <property type="protein sequence ID" value="GAI86376.1"/>
    <property type="molecule type" value="Genomic_DNA"/>
</dbReference>
<keyword evidence="1" id="KW-0472">Membrane</keyword>
<sequence>MTQPDVYIVIPVLINFLGVVANITVGIEPGPATITILPGVGNSIRPISYQFTIPVSIPLIANIIG</sequence>
<feature type="transmembrane region" description="Helical" evidence="1">
    <location>
        <begin position="6"/>
        <end position="27"/>
    </location>
</feature>
<dbReference type="AlphaFoldDB" id="X1T4Q0"/>
<proteinExistence type="predicted"/>
<comment type="caution">
    <text evidence="2">The sequence shown here is derived from an EMBL/GenBank/DDBJ whole genome shotgun (WGS) entry which is preliminary data.</text>
</comment>
<accession>X1T4Q0</accession>
<evidence type="ECO:0000313" key="2">
    <source>
        <dbReference type="EMBL" id="GAI86376.1"/>
    </source>
</evidence>
<keyword evidence="1" id="KW-1133">Transmembrane helix</keyword>